<protein>
    <recommendedName>
        <fullName evidence="6">Protein kinase domain-containing protein</fullName>
    </recommendedName>
</protein>
<name>A0AA35ZE47_LACSI</name>
<dbReference type="EMBL" id="OX465082">
    <property type="protein sequence ID" value="CAI9290916.1"/>
    <property type="molecule type" value="Genomic_DNA"/>
</dbReference>
<proteinExistence type="predicted"/>
<evidence type="ECO:0000256" key="1">
    <source>
        <dbReference type="ARBA" id="ARBA00022527"/>
    </source>
</evidence>
<dbReference type="AlphaFoldDB" id="A0AA35ZE47"/>
<evidence type="ECO:0000256" key="2">
    <source>
        <dbReference type="ARBA" id="ARBA00022679"/>
    </source>
</evidence>
<dbReference type="FunFam" id="3.30.200.20:FF:000039">
    <property type="entry name" value="receptor-like protein kinase FERONIA"/>
    <property type="match status" value="1"/>
</dbReference>
<dbReference type="PANTHER" id="PTHR27003:SF359">
    <property type="entry name" value="SERINE_THREONINE-PROTEIN KINASE UNC-51-RELATED"/>
    <property type="match status" value="1"/>
</dbReference>
<dbReference type="SMART" id="SM00220">
    <property type="entry name" value="S_TKc"/>
    <property type="match status" value="1"/>
</dbReference>
<dbReference type="GO" id="GO:0005886">
    <property type="term" value="C:plasma membrane"/>
    <property type="evidence" value="ECO:0007669"/>
    <property type="project" value="TreeGrafter"/>
</dbReference>
<dbReference type="Gene3D" id="3.30.200.20">
    <property type="entry name" value="Phosphorylase Kinase, domain 1"/>
    <property type="match status" value="1"/>
</dbReference>
<evidence type="ECO:0000256" key="3">
    <source>
        <dbReference type="ARBA" id="ARBA00022741"/>
    </source>
</evidence>
<dbReference type="GO" id="GO:0004674">
    <property type="term" value="F:protein serine/threonine kinase activity"/>
    <property type="evidence" value="ECO:0007669"/>
    <property type="project" value="UniProtKB-KW"/>
</dbReference>
<dbReference type="PROSITE" id="PS00108">
    <property type="entry name" value="PROTEIN_KINASE_ST"/>
    <property type="match status" value="1"/>
</dbReference>
<evidence type="ECO:0000259" key="6">
    <source>
        <dbReference type="PROSITE" id="PS50011"/>
    </source>
</evidence>
<accession>A0AA35ZE47</accession>
<dbReference type="InterPro" id="IPR001245">
    <property type="entry name" value="Ser-Thr/Tyr_kinase_cat_dom"/>
</dbReference>
<dbReference type="Gene3D" id="1.10.287.110">
    <property type="entry name" value="DnaJ domain"/>
    <property type="match status" value="2"/>
</dbReference>
<dbReference type="GO" id="GO:0005524">
    <property type="term" value="F:ATP binding"/>
    <property type="evidence" value="ECO:0007669"/>
    <property type="project" value="UniProtKB-KW"/>
</dbReference>
<evidence type="ECO:0000256" key="5">
    <source>
        <dbReference type="ARBA" id="ARBA00022840"/>
    </source>
</evidence>
<dbReference type="Pfam" id="PF07714">
    <property type="entry name" value="PK_Tyr_Ser-Thr"/>
    <property type="match status" value="1"/>
</dbReference>
<evidence type="ECO:0000313" key="8">
    <source>
        <dbReference type="Proteomes" id="UP001177003"/>
    </source>
</evidence>
<dbReference type="InterPro" id="IPR036869">
    <property type="entry name" value="J_dom_sf"/>
</dbReference>
<dbReference type="InterPro" id="IPR045272">
    <property type="entry name" value="ANXUR1/2-like"/>
</dbReference>
<dbReference type="InterPro" id="IPR011009">
    <property type="entry name" value="Kinase-like_dom_sf"/>
</dbReference>
<dbReference type="SUPFAM" id="SSF46565">
    <property type="entry name" value="Chaperone J-domain"/>
    <property type="match status" value="2"/>
</dbReference>
<dbReference type="GO" id="GO:0009506">
    <property type="term" value="C:plasmodesma"/>
    <property type="evidence" value="ECO:0007669"/>
    <property type="project" value="TreeGrafter"/>
</dbReference>
<dbReference type="GO" id="GO:0004714">
    <property type="term" value="F:transmembrane receptor protein tyrosine kinase activity"/>
    <property type="evidence" value="ECO:0007669"/>
    <property type="project" value="InterPro"/>
</dbReference>
<keyword evidence="5" id="KW-0067">ATP-binding</keyword>
<dbReference type="PANTHER" id="PTHR27003">
    <property type="entry name" value="OS07G0166700 PROTEIN"/>
    <property type="match status" value="1"/>
</dbReference>
<dbReference type="InterPro" id="IPR000719">
    <property type="entry name" value="Prot_kinase_dom"/>
</dbReference>
<reference evidence="7" key="1">
    <citation type="submission" date="2023-04" db="EMBL/GenBank/DDBJ databases">
        <authorList>
            <person name="Vijverberg K."/>
            <person name="Xiong W."/>
            <person name="Schranz E."/>
        </authorList>
    </citation>
    <scope>NUCLEOTIDE SEQUENCE</scope>
</reference>
<gene>
    <name evidence="7" type="ORF">LSALG_LOCUS30086</name>
</gene>
<dbReference type="SUPFAM" id="SSF56112">
    <property type="entry name" value="Protein kinase-like (PK-like)"/>
    <property type="match status" value="1"/>
</dbReference>
<keyword evidence="4" id="KW-0418">Kinase</keyword>
<evidence type="ECO:0000256" key="4">
    <source>
        <dbReference type="ARBA" id="ARBA00022777"/>
    </source>
</evidence>
<dbReference type="Proteomes" id="UP001177003">
    <property type="component" value="Chromosome 6"/>
</dbReference>
<organism evidence="7 8">
    <name type="scientific">Lactuca saligna</name>
    <name type="common">Willowleaf lettuce</name>
    <dbReference type="NCBI Taxonomy" id="75948"/>
    <lineage>
        <taxon>Eukaryota</taxon>
        <taxon>Viridiplantae</taxon>
        <taxon>Streptophyta</taxon>
        <taxon>Embryophyta</taxon>
        <taxon>Tracheophyta</taxon>
        <taxon>Spermatophyta</taxon>
        <taxon>Magnoliopsida</taxon>
        <taxon>eudicotyledons</taxon>
        <taxon>Gunneridae</taxon>
        <taxon>Pentapetalae</taxon>
        <taxon>asterids</taxon>
        <taxon>campanulids</taxon>
        <taxon>Asterales</taxon>
        <taxon>Asteraceae</taxon>
        <taxon>Cichorioideae</taxon>
        <taxon>Cichorieae</taxon>
        <taxon>Lactucinae</taxon>
        <taxon>Lactuca</taxon>
    </lineage>
</organism>
<feature type="domain" description="Protein kinase" evidence="6">
    <location>
        <begin position="25"/>
        <end position="303"/>
    </location>
</feature>
<keyword evidence="3" id="KW-0547">Nucleotide-binding</keyword>
<keyword evidence="2" id="KW-0808">Transferase</keyword>
<keyword evidence="1" id="KW-0723">Serine/threonine-protein kinase</keyword>
<dbReference type="InterPro" id="IPR008271">
    <property type="entry name" value="Ser/Thr_kinase_AS"/>
</dbReference>
<sequence>MSSFMIEYQKLQIPLEYIQHATHNFGDSHFLAEGGFGKVYRAELIQSNGSTMAAAVKRLNPSNNQGDADFWREIMLLSKYKHENIILLLGFCYQSKERILVYEYAPKNSLNNHLHDPNFTWSQRLKICLGAARGLEYLHNPRGGQQRVLHRDIKSANILLDENWNAKIADFGFSKYGPANQEHSILFSDPKGTLGYCDPVFIETSFYKKESDVYSFGVVLFEVLCSRLCVDYKYDDMRRSLPAFVKNSSKEKIRDAVIDVNLLRQMEENSFDTFITLAHKCLEREQKERPSMELIVKKIETALKYQEQKEVVFSDNVKSTSSSTAYAVKLEKPDLLPQKEEVGRNQLEENLDDEIKKWSSGKEGNLRALLSTLHEILEPESCWEPVSSTDMIDSDAVRKSYKKAIYLIRPNKLTQREASTREKYICSKVIEMLKVGLVSFKSEERAIKEKQISEERNQLRILGEQHDDDIKRWSKGRERCLGDLLSNLQYILGPESGWEPVSLSGLWSTADTHEEYHKSLILTDPDTLNNRGASRKEKYIYGEVRKILKNGWDSAVAEDK</sequence>
<dbReference type="PROSITE" id="PS50011">
    <property type="entry name" value="PROTEIN_KINASE_DOM"/>
    <property type="match status" value="1"/>
</dbReference>
<dbReference type="Gene3D" id="1.10.510.10">
    <property type="entry name" value="Transferase(Phosphotransferase) domain 1"/>
    <property type="match status" value="1"/>
</dbReference>
<evidence type="ECO:0000313" key="7">
    <source>
        <dbReference type="EMBL" id="CAI9290916.1"/>
    </source>
</evidence>
<keyword evidence="8" id="KW-1185">Reference proteome</keyword>